<sequence length="255" mass="26716">MAGLWLASAAMAAPPPLPREPTDQIEVELHDDMLALTWSDTEERLQGSIHPAVPRAGTPLQLNLQVGSFEGEPFEGPLILTLREVGASHGQSLTVKKGAQHWQATFTPESDGLHLLDVSFRTTRHKALHATLQVQPSRVPLMIGWAVFGLGGLALLGYTVRGLLKGERAEERPLPSSDAEPVPPVDTPSAPATSTPETTQSATPGADAPPTSEPPAMPAPPSPAMETAASHEATATPADSSPSAPEAENKPASDL</sequence>
<feature type="compositionally biased region" description="Low complexity" evidence="1">
    <location>
        <begin position="224"/>
        <end position="246"/>
    </location>
</feature>
<accession>A0ABT4A557</accession>
<dbReference type="EMBL" id="JAPNKA010000001">
    <property type="protein sequence ID" value="MCY1076491.1"/>
    <property type="molecule type" value="Genomic_DNA"/>
</dbReference>
<feature type="compositionally biased region" description="Pro residues" evidence="1">
    <location>
        <begin position="211"/>
        <end position="223"/>
    </location>
</feature>
<feature type="compositionally biased region" description="Low complexity" evidence="1">
    <location>
        <begin position="187"/>
        <end position="210"/>
    </location>
</feature>
<keyword evidence="2" id="KW-0812">Transmembrane</keyword>
<proteinExistence type="predicted"/>
<reference evidence="3 4" key="1">
    <citation type="submission" date="2022-11" db="EMBL/GenBank/DDBJ databases">
        <title>Minimal conservation of predation-associated metabolite biosynthetic gene clusters underscores biosynthetic potential of Myxococcota including descriptions for ten novel species: Archangium lansinium sp. nov., Myxococcus landrumus sp. nov., Nannocystis bai.</title>
        <authorList>
            <person name="Ahearne A."/>
            <person name="Stevens C."/>
            <person name="Phillips K."/>
        </authorList>
    </citation>
    <scope>NUCLEOTIDE SEQUENCE [LARGE SCALE GENOMIC DNA]</scope>
    <source>
        <strain evidence="3 4">MIWBW</strain>
    </source>
</reference>
<name>A0ABT4A557_9BACT</name>
<evidence type="ECO:0000256" key="2">
    <source>
        <dbReference type="SAM" id="Phobius"/>
    </source>
</evidence>
<keyword evidence="4" id="KW-1185">Reference proteome</keyword>
<feature type="transmembrane region" description="Helical" evidence="2">
    <location>
        <begin position="142"/>
        <end position="164"/>
    </location>
</feature>
<feature type="region of interest" description="Disordered" evidence="1">
    <location>
        <begin position="169"/>
        <end position="255"/>
    </location>
</feature>
<evidence type="ECO:0000256" key="1">
    <source>
        <dbReference type="SAM" id="MobiDB-lite"/>
    </source>
</evidence>
<keyword evidence="2" id="KW-0472">Membrane</keyword>
<gene>
    <name evidence="3" type="ORF">OV287_18605</name>
</gene>
<evidence type="ECO:0000313" key="3">
    <source>
        <dbReference type="EMBL" id="MCY1076491.1"/>
    </source>
</evidence>
<evidence type="ECO:0000313" key="4">
    <source>
        <dbReference type="Proteomes" id="UP001207654"/>
    </source>
</evidence>
<protein>
    <submittedName>
        <fullName evidence="3">Uncharacterized protein</fullName>
    </submittedName>
</protein>
<organism evidence="3 4">
    <name type="scientific">Archangium lansingense</name>
    <dbReference type="NCBI Taxonomy" id="2995310"/>
    <lineage>
        <taxon>Bacteria</taxon>
        <taxon>Pseudomonadati</taxon>
        <taxon>Myxococcota</taxon>
        <taxon>Myxococcia</taxon>
        <taxon>Myxococcales</taxon>
        <taxon>Cystobacterineae</taxon>
        <taxon>Archangiaceae</taxon>
        <taxon>Archangium</taxon>
    </lineage>
</organism>
<dbReference type="RefSeq" id="WP_267535378.1">
    <property type="nucleotide sequence ID" value="NZ_JAPNKA010000001.1"/>
</dbReference>
<comment type="caution">
    <text evidence="3">The sequence shown here is derived from an EMBL/GenBank/DDBJ whole genome shotgun (WGS) entry which is preliminary data.</text>
</comment>
<dbReference type="Proteomes" id="UP001207654">
    <property type="component" value="Unassembled WGS sequence"/>
</dbReference>
<keyword evidence="2" id="KW-1133">Transmembrane helix</keyword>